<dbReference type="GO" id="GO:1990077">
    <property type="term" value="C:primosome complex"/>
    <property type="evidence" value="ECO:0007669"/>
    <property type="project" value="UniProtKB-UniRule"/>
</dbReference>
<dbReference type="EC" id="5.6.2.4" evidence="12"/>
<keyword evidence="9 12" id="KW-0238">DNA-binding</keyword>
<dbReference type="PROSITE" id="PS51192">
    <property type="entry name" value="HELICASE_ATP_BIND_1"/>
    <property type="match status" value="1"/>
</dbReference>
<keyword evidence="10 12" id="KW-0413">Isomerase</keyword>
<evidence type="ECO:0000313" key="16">
    <source>
        <dbReference type="Proteomes" id="UP001056426"/>
    </source>
</evidence>
<dbReference type="FunFam" id="3.40.50.300:FF:000489">
    <property type="entry name" value="Primosome assembly protein PriA"/>
    <property type="match status" value="1"/>
</dbReference>
<comment type="cofactor">
    <cofactor evidence="12">
        <name>Zn(2+)</name>
        <dbReference type="ChEBI" id="CHEBI:29105"/>
    </cofactor>
    <text evidence="12">Binds 2 zinc ions per subunit.</text>
</comment>
<protein>
    <recommendedName>
        <fullName evidence="12">Replication restart protein PriA</fullName>
    </recommendedName>
    <alternativeName>
        <fullName evidence="12">ATP-dependent DNA helicase PriA</fullName>
        <ecNumber evidence="12">5.6.2.4</ecNumber>
    </alternativeName>
    <alternativeName>
        <fullName evidence="12">DNA 3'-5' helicase PriA</fullName>
    </alternativeName>
</protein>
<comment type="catalytic activity">
    <reaction evidence="11 12">
        <text>ATP + H2O = ADP + phosphate + H(+)</text>
        <dbReference type="Rhea" id="RHEA:13065"/>
        <dbReference type="ChEBI" id="CHEBI:15377"/>
        <dbReference type="ChEBI" id="CHEBI:15378"/>
        <dbReference type="ChEBI" id="CHEBI:30616"/>
        <dbReference type="ChEBI" id="CHEBI:43474"/>
        <dbReference type="ChEBI" id="CHEBI:456216"/>
        <dbReference type="EC" id="5.6.2.4"/>
    </reaction>
</comment>
<evidence type="ECO:0000256" key="1">
    <source>
        <dbReference type="ARBA" id="ARBA00022515"/>
    </source>
</evidence>
<feature type="binding site" evidence="12">
    <location>
        <position position="531"/>
    </location>
    <ligand>
        <name>Zn(2+)</name>
        <dbReference type="ChEBI" id="CHEBI:29105"/>
        <label>1</label>
    </ligand>
</feature>
<feature type="binding site" evidence="12">
    <location>
        <position position="558"/>
    </location>
    <ligand>
        <name>Zn(2+)</name>
        <dbReference type="ChEBI" id="CHEBI:29105"/>
        <label>2</label>
    </ligand>
</feature>
<feature type="binding site" evidence="12">
    <location>
        <position position="537"/>
    </location>
    <ligand>
        <name>Zn(2+)</name>
        <dbReference type="ChEBI" id="CHEBI:29105"/>
        <label>2</label>
    </ligand>
</feature>
<dbReference type="CDD" id="cd18804">
    <property type="entry name" value="SF2_C_priA"/>
    <property type="match status" value="1"/>
</dbReference>
<dbReference type="GO" id="GO:0003677">
    <property type="term" value="F:DNA binding"/>
    <property type="evidence" value="ECO:0007669"/>
    <property type="project" value="UniProtKB-UniRule"/>
</dbReference>
<keyword evidence="5 12" id="KW-0378">Hydrolase</keyword>
<keyword evidence="2 12" id="KW-0235">DNA replication</keyword>
<dbReference type="NCBIfam" id="TIGR00595">
    <property type="entry name" value="priA"/>
    <property type="match status" value="1"/>
</dbReference>
<evidence type="ECO:0000256" key="11">
    <source>
        <dbReference type="ARBA" id="ARBA00048988"/>
    </source>
</evidence>
<dbReference type="Proteomes" id="UP001056426">
    <property type="component" value="Chromosome"/>
</dbReference>
<evidence type="ECO:0000259" key="14">
    <source>
        <dbReference type="PROSITE" id="PS51194"/>
    </source>
</evidence>
<evidence type="ECO:0000256" key="9">
    <source>
        <dbReference type="ARBA" id="ARBA00023125"/>
    </source>
</evidence>
<reference evidence="15" key="1">
    <citation type="submission" date="2022-05" db="EMBL/GenBank/DDBJ databases">
        <authorList>
            <person name="Sun X."/>
        </authorList>
    </citation>
    <scope>NUCLEOTIDE SEQUENCE</scope>
    <source>
        <strain evidence="15">Ai-910</strain>
    </source>
</reference>
<dbReference type="GO" id="GO:0008270">
    <property type="term" value="F:zinc ion binding"/>
    <property type="evidence" value="ECO:0007669"/>
    <property type="project" value="UniProtKB-UniRule"/>
</dbReference>
<dbReference type="InterPro" id="IPR001650">
    <property type="entry name" value="Helicase_C-like"/>
</dbReference>
<keyword evidence="8 12" id="KW-0067">ATP-binding</keyword>
<feature type="binding site" evidence="12">
    <location>
        <position position="540"/>
    </location>
    <ligand>
        <name>Zn(2+)</name>
        <dbReference type="ChEBI" id="CHEBI:29105"/>
        <label>2</label>
    </ligand>
</feature>
<dbReference type="EMBL" id="CP098400">
    <property type="protein sequence ID" value="URW79912.1"/>
    <property type="molecule type" value="Genomic_DNA"/>
</dbReference>
<evidence type="ECO:0000256" key="12">
    <source>
        <dbReference type="HAMAP-Rule" id="MF_00983"/>
    </source>
</evidence>
<dbReference type="InterPro" id="IPR040498">
    <property type="entry name" value="PriA_CRR"/>
</dbReference>
<dbReference type="HAMAP" id="MF_00983">
    <property type="entry name" value="PriA"/>
    <property type="match status" value="1"/>
</dbReference>
<keyword evidence="16" id="KW-1185">Reference proteome</keyword>
<comment type="subunit">
    <text evidence="12">Component of the replication restart primosome.</text>
</comment>
<comment type="catalytic activity">
    <reaction evidence="12">
        <text>Couples ATP hydrolysis with the unwinding of duplex DNA by translocating in the 3'-5' direction.</text>
        <dbReference type="EC" id="5.6.2.4"/>
    </reaction>
</comment>
<dbReference type="InterPro" id="IPR041222">
    <property type="entry name" value="PriA_3primeBD"/>
</dbReference>
<feature type="binding site" evidence="12">
    <location>
        <position position="568"/>
    </location>
    <ligand>
        <name>Zn(2+)</name>
        <dbReference type="ChEBI" id="CHEBI:29105"/>
        <label>1</label>
    </ligand>
</feature>
<dbReference type="Pfam" id="PF18074">
    <property type="entry name" value="PriA_C"/>
    <property type="match status" value="1"/>
</dbReference>
<keyword evidence="3 12" id="KW-0479">Metal-binding</keyword>
<feature type="binding site" evidence="12">
    <location>
        <position position="571"/>
    </location>
    <ligand>
        <name>Zn(2+)</name>
        <dbReference type="ChEBI" id="CHEBI:29105"/>
        <label>1</label>
    </ligand>
</feature>
<evidence type="ECO:0000256" key="2">
    <source>
        <dbReference type="ARBA" id="ARBA00022705"/>
    </source>
</evidence>
<comment type="function">
    <text evidence="12">Initiates the restart of stalled replication forks, which reloads the replicative helicase on sites other than the origin of replication. Recognizes and binds to abandoned replication forks and remodels them to uncover a helicase loading site. Promotes assembly of the primosome at these replication forks.</text>
</comment>
<evidence type="ECO:0000256" key="7">
    <source>
        <dbReference type="ARBA" id="ARBA00022833"/>
    </source>
</evidence>
<dbReference type="FunFam" id="3.40.1440.60:FF:000001">
    <property type="entry name" value="Primosomal protein N"/>
    <property type="match status" value="1"/>
</dbReference>
<evidence type="ECO:0000256" key="4">
    <source>
        <dbReference type="ARBA" id="ARBA00022741"/>
    </source>
</evidence>
<dbReference type="GO" id="GO:0006302">
    <property type="term" value="P:double-strand break repair"/>
    <property type="evidence" value="ECO:0007669"/>
    <property type="project" value="InterPro"/>
</dbReference>
<dbReference type="Gene3D" id="3.40.50.300">
    <property type="entry name" value="P-loop containing nucleotide triphosphate hydrolases"/>
    <property type="match status" value="2"/>
</dbReference>
<keyword evidence="1 12" id="KW-0639">Primosome</keyword>
<reference evidence="15" key="2">
    <citation type="submission" date="2022-06" db="EMBL/GenBank/DDBJ databases">
        <title>Xiashengella guii gen. nov. sp. nov., a bacterium isolated form anaerobic digestion tank.</title>
        <authorList>
            <person name="Huang H."/>
        </authorList>
    </citation>
    <scope>NUCLEOTIDE SEQUENCE</scope>
    <source>
        <strain evidence="15">Ai-910</strain>
    </source>
</reference>
<dbReference type="GO" id="GO:0006270">
    <property type="term" value="P:DNA replication initiation"/>
    <property type="evidence" value="ECO:0007669"/>
    <property type="project" value="TreeGrafter"/>
</dbReference>
<evidence type="ECO:0000256" key="10">
    <source>
        <dbReference type="ARBA" id="ARBA00023235"/>
    </source>
</evidence>
<comment type="similarity">
    <text evidence="12">Belongs to the helicase family. PriA subfamily.</text>
</comment>
<dbReference type="SMART" id="SM00487">
    <property type="entry name" value="DEXDc"/>
    <property type="match status" value="1"/>
</dbReference>
<dbReference type="CDD" id="cd17929">
    <property type="entry name" value="DEXHc_priA"/>
    <property type="match status" value="1"/>
</dbReference>
<dbReference type="SMART" id="SM00490">
    <property type="entry name" value="HELICc"/>
    <property type="match status" value="1"/>
</dbReference>
<evidence type="ECO:0000256" key="3">
    <source>
        <dbReference type="ARBA" id="ARBA00022723"/>
    </source>
</evidence>
<keyword evidence="4 12" id="KW-0547">Nucleotide-binding</keyword>
<dbReference type="GO" id="GO:0016787">
    <property type="term" value="F:hydrolase activity"/>
    <property type="evidence" value="ECO:0007669"/>
    <property type="project" value="UniProtKB-KW"/>
</dbReference>
<name>A0A9J6ZRQ3_9BACT</name>
<accession>A0A9J6ZRQ3</accession>
<dbReference type="InterPro" id="IPR011545">
    <property type="entry name" value="DEAD/DEAH_box_helicase_dom"/>
</dbReference>
<gene>
    <name evidence="12 15" type="primary">priA</name>
    <name evidence="15" type="ORF">M9189_00885</name>
</gene>
<dbReference type="PANTHER" id="PTHR30580">
    <property type="entry name" value="PRIMOSOMAL PROTEIN N"/>
    <property type="match status" value="1"/>
</dbReference>
<dbReference type="PROSITE" id="PS51194">
    <property type="entry name" value="HELICASE_CTER"/>
    <property type="match status" value="1"/>
</dbReference>
<dbReference type="Pfam" id="PF00271">
    <property type="entry name" value="Helicase_C"/>
    <property type="match status" value="1"/>
</dbReference>
<evidence type="ECO:0000256" key="5">
    <source>
        <dbReference type="ARBA" id="ARBA00022801"/>
    </source>
</evidence>
<dbReference type="SUPFAM" id="SSF52540">
    <property type="entry name" value="P-loop containing nucleoside triphosphate hydrolases"/>
    <property type="match status" value="2"/>
</dbReference>
<evidence type="ECO:0000256" key="8">
    <source>
        <dbReference type="ARBA" id="ARBA00022840"/>
    </source>
</evidence>
<evidence type="ECO:0000313" key="15">
    <source>
        <dbReference type="EMBL" id="URW79912.1"/>
    </source>
</evidence>
<dbReference type="Pfam" id="PF17764">
    <property type="entry name" value="PriA_3primeBD"/>
    <property type="match status" value="1"/>
</dbReference>
<evidence type="ECO:0000259" key="13">
    <source>
        <dbReference type="PROSITE" id="PS51192"/>
    </source>
</evidence>
<keyword evidence="7 12" id="KW-0862">Zinc</keyword>
<evidence type="ECO:0000256" key="6">
    <source>
        <dbReference type="ARBA" id="ARBA00022806"/>
    </source>
</evidence>
<dbReference type="GO" id="GO:0043138">
    <property type="term" value="F:3'-5' DNA helicase activity"/>
    <property type="evidence" value="ECO:0007669"/>
    <property type="project" value="UniProtKB-EC"/>
</dbReference>
<feature type="binding site" evidence="12">
    <location>
        <position position="528"/>
    </location>
    <ligand>
        <name>Zn(2+)</name>
        <dbReference type="ChEBI" id="CHEBI:29105"/>
        <label>1</label>
    </ligand>
</feature>
<dbReference type="GO" id="GO:0005524">
    <property type="term" value="F:ATP binding"/>
    <property type="evidence" value="ECO:0007669"/>
    <property type="project" value="UniProtKB-UniRule"/>
</dbReference>
<dbReference type="InterPro" id="IPR014001">
    <property type="entry name" value="Helicase_ATP-bd"/>
</dbReference>
<organism evidence="15 16">
    <name type="scientific">Xiashengella succiniciproducens</name>
    <dbReference type="NCBI Taxonomy" id="2949635"/>
    <lineage>
        <taxon>Bacteria</taxon>
        <taxon>Pseudomonadati</taxon>
        <taxon>Bacteroidota</taxon>
        <taxon>Bacteroidia</taxon>
        <taxon>Marinilabiliales</taxon>
        <taxon>Marinilabiliaceae</taxon>
        <taxon>Xiashengella</taxon>
    </lineage>
</organism>
<dbReference type="Pfam" id="PF00270">
    <property type="entry name" value="DEAD"/>
    <property type="match status" value="1"/>
</dbReference>
<dbReference type="GO" id="GO:0006310">
    <property type="term" value="P:DNA recombination"/>
    <property type="evidence" value="ECO:0007669"/>
    <property type="project" value="InterPro"/>
</dbReference>
<feature type="domain" description="Helicase ATP-binding" evidence="13">
    <location>
        <begin position="297"/>
        <end position="465"/>
    </location>
</feature>
<dbReference type="KEGG" id="alkq:M9189_00885"/>
<dbReference type="AlphaFoldDB" id="A0A9J6ZRQ3"/>
<sequence>MEKKYADIVLPVPLPRLFTYSIPDEFAGTTAPGRRVVVSFGKRRLMSGVVFALHNNAPREYDTKAILSVLDDNEVVTQDQLALWEWIAAYYQCTVGEVYKAALPSGLKLESETRLYLNKDYEEVTDLPPRAYALINYLADNKYCTLDKAAVVTELKNVYPLVKRLIEAGIVLVNEEMTASYRPKTEQALVLHPKHRNEDALRDFFDSLGRAPKQLELLMTFVSQCGGVDKAIEGQRVLRRQLLAAVDGGSGAVAELIKKEGLAVEDVQVDRLGSFNGKIADVNPLSAVQVQALAEIRAGFEDGKPVLLHGVTSSGKTELYIHLIEETISKGRQALYLLPEIALTTQITNRLRSHFGDKLGVYHSRFSDGERVEVWKDMLTEGRFSVILGVRSSIFLPFRDLGLIIVDEEHDPSFKQYDPAPRYNARDVALLMARRASCNILLGTATPSIESYYHARSGMYHLVELTQRHEGIQLPLIEVVNTQEAKRRKLMQSHFSPRLLELVTKALENKEQVILFQNRRGFAPYLECSVCAWVPRCIHCDVSMTYHKHTESLVCHYCGYTETVRTRCGACGSPSLRTVGFGTQKVEEEIKVLFPEARVGRMDYDTTRGSKGYEKLISSFEKGELDILVGTQMVTKGLDFDRVSLVGILNADSMLNSPDFRAFERGFQMMAQVSGRAGRKNKRGRVVLQTSDPEHPVIRFVVSNEFKGFYEYHIAEREMFRYPPYYRLISLTVKHRDRKILQEASAFLGDVLKSGLGNRVLGPQEPPVSRIRDYFLQKILIKVERTASPSKTKEFIQSCIDQTVSKEPWKYVSVIADVDPM</sequence>
<dbReference type="GO" id="GO:0006269">
    <property type="term" value="P:DNA replication, synthesis of primer"/>
    <property type="evidence" value="ECO:0007669"/>
    <property type="project" value="UniProtKB-KW"/>
</dbReference>
<dbReference type="Gene3D" id="3.40.1440.60">
    <property type="entry name" value="PriA, 3(prime) DNA-binding domain"/>
    <property type="match status" value="1"/>
</dbReference>
<dbReference type="InterPro" id="IPR041236">
    <property type="entry name" value="PriA_C"/>
</dbReference>
<feature type="binding site" evidence="12">
    <location>
        <position position="555"/>
    </location>
    <ligand>
        <name>Zn(2+)</name>
        <dbReference type="ChEBI" id="CHEBI:29105"/>
        <label>2</label>
    </ligand>
</feature>
<dbReference type="PANTHER" id="PTHR30580:SF0">
    <property type="entry name" value="PRIMOSOMAL PROTEIN N"/>
    <property type="match status" value="1"/>
</dbReference>
<dbReference type="InterPro" id="IPR005259">
    <property type="entry name" value="PriA"/>
</dbReference>
<dbReference type="InterPro" id="IPR042115">
    <property type="entry name" value="PriA_3primeBD_sf"/>
</dbReference>
<feature type="domain" description="Helicase C-terminal" evidence="14">
    <location>
        <begin position="563"/>
        <end position="720"/>
    </location>
</feature>
<keyword evidence="6 12" id="KW-0347">Helicase</keyword>
<proteinExistence type="inferred from homology"/>
<dbReference type="InterPro" id="IPR027417">
    <property type="entry name" value="P-loop_NTPase"/>
</dbReference>
<dbReference type="RefSeq" id="WP_250724024.1">
    <property type="nucleotide sequence ID" value="NZ_CP098400.1"/>
</dbReference>
<dbReference type="Pfam" id="PF18319">
    <property type="entry name" value="Zn_ribbon_PriA"/>
    <property type="match status" value="1"/>
</dbReference>